<feature type="domain" description="PNPLA" evidence="5">
    <location>
        <begin position="5"/>
        <end position="190"/>
    </location>
</feature>
<dbReference type="EMBL" id="JALDAW010000023">
    <property type="protein sequence ID" value="MDY5169757.1"/>
    <property type="molecule type" value="Genomic_DNA"/>
</dbReference>
<evidence type="ECO:0000259" key="5">
    <source>
        <dbReference type="PROSITE" id="PS51635"/>
    </source>
</evidence>
<evidence type="ECO:0000313" key="7">
    <source>
        <dbReference type="Proteomes" id="UP001276902"/>
    </source>
</evidence>
<sequence>MKRAFVLAGGGSKGAYEIGFYKAIQELGIQPDIVTGTSIGALIGCMIAQNDYEEAVRLWENMDITQVMNNGISVSMNIDSLVTQRNRVVPFFKQFIHDKGADITPLKEMIIRLSDQERLLASPIDFGLVTVEYPSLKPVQITKHEMAPDTLKDYLIASASCYPAFPAHVMDGKEYVDGGYYDNLPVRLAMKMGADELVLVDLNHKKIIHEEYLHRPNIKYIIPSQDLGNFLDFDRVNLDRRIQLGYLDTMKAFNAYDGFVYTYIQRRTDAAAIRFYNLILDIEAELNDGMIRKKVKVFNPQPLTDVLRNYTRKQALAIKDYDHAAMEICAQILDIDVTPIYEIKELRKLIRSEFLKQRSNTDEIVEGMRNKNLSTVKMLLNSLNSKQILSLIVSQIMKSETYLFEPRSFFPLIDKEYVAALYLANMK</sequence>
<name>A0AB35USQ4_9FIRM</name>
<keyword evidence="1 4" id="KW-0378">Hydrolase</keyword>
<dbReference type="InterPro" id="IPR016035">
    <property type="entry name" value="Acyl_Trfase/lysoPLipase"/>
</dbReference>
<protein>
    <submittedName>
        <fullName evidence="6">Patatin-like phospholipase family protein</fullName>
    </submittedName>
</protein>
<dbReference type="Proteomes" id="UP001276902">
    <property type="component" value="Unassembled WGS sequence"/>
</dbReference>
<dbReference type="CDD" id="cd07209">
    <property type="entry name" value="Pat_hypo_Ecoli_Z1214_like"/>
    <property type="match status" value="1"/>
</dbReference>
<comment type="caution">
    <text evidence="6">The sequence shown here is derived from an EMBL/GenBank/DDBJ whole genome shotgun (WGS) entry which is preliminary data.</text>
</comment>
<dbReference type="GO" id="GO:0016787">
    <property type="term" value="F:hydrolase activity"/>
    <property type="evidence" value="ECO:0007669"/>
    <property type="project" value="UniProtKB-UniRule"/>
</dbReference>
<dbReference type="Pfam" id="PF01734">
    <property type="entry name" value="Patatin"/>
    <property type="match status" value="1"/>
</dbReference>
<feature type="active site" description="Nucleophile" evidence="4">
    <location>
        <position position="38"/>
    </location>
</feature>
<dbReference type="PANTHER" id="PTHR14226:SF29">
    <property type="entry name" value="NEUROPATHY TARGET ESTERASE SWS"/>
    <property type="match status" value="1"/>
</dbReference>
<evidence type="ECO:0000256" key="1">
    <source>
        <dbReference type="ARBA" id="ARBA00022801"/>
    </source>
</evidence>
<evidence type="ECO:0000256" key="4">
    <source>
        <dbReference type="PROSITE-ProRule" id="PRU01161"/>
    </source>
</evidence>
<dbReference type="SUPFAM" id="SSF52151">
    <property type="entry name" value="FabD/lysophospholipase-like"/>
    <property type="match status" value="1"/>
</dbReference>
<keyword evidence="3 4" id="KW-0443">Lipid metabolism</keyword>
<evidence type="ECO:0000256" key="2">
    <source>
        <dbReference type="ARBA" id="ARBA00022963"/>
    </source>
</evidence>
<dbReference type="AlphaFoldDB" id="A0AB35USQ4"/>
<dbReference type="PROSITE" id="PS51635">
    <property type="entry name" value="PNPLA"/>
    <property type="match status" value="1"/>
</dbReference>
<keyword evidence="2 4" id="KW-0442">Lipid degradation</keyword>
<feature type="short sequence motif" description="DGA/G" evidence="4">
    <location>
        <begin position="177"/>
        <end position="179"/>
    </location>
</feature>
<dbReference type="PANTHER" id="PTHR14226">
    <property type="entry name" value="NEUROPATHY TARGET ESTERASE/SWISS CHEESE D.MELANOGASTER"/>
    <property type="match status" value="1"/>
</dbReference>
<dbReference type="Gene3D" id="3.40.1090.10">
    <property type="entry name" value="Cytosolic phospholipase A2 catalytic domain"/>
    <property type="match status" value="2"/>
</dbReference>
<feature type="short sequence motif" description="GXGXXG" evidence="4">
    <location>
        <begin position="9"/>
        <end position="14"/>
    </location>
</feature>
<dbReference type="InterPro" id="IPR002641">
    <property type="entry name" value="PNPLA_dom"/>
</dbReference>
<organism evidence="6 7">
    <name type="scientific">Dielma fastidiosa</name>
    <dbReference type="NCBI Taxonomy" id="1034346"/>
    <lineage>
        <taxon>Bacteria</taxon>
        <taxon>Bacillati</taxon>
        <taxon>Bacillota</taxon>
        <taxon>Erysipelotrichia</taxon>
        <taxon>Erysipelotrichales</taxon>
        <taxon>Erysipelotrichaceae</taxon>
        <taxon>Dielma</taxon>
    </lineage>
</organism>
<dbReference type="GO" id="GO:0016042">
    <property type="term" value="P:lipid catabolic process"/>
    <property type="evidence" value="ECO:0007669"/>
    <property type="project" value="UniProtKB-UniRule"/>
</dbReference>
<gene>
    <name evidence="6" type="ORF">MQE39_16695</name>
</gene>
<evidence type="ECO:0000313" key="6">
    <source>
        <dbReference type="EMBL" id="MDY5169757.1"/>
    </source>
</evidence>
<reference evidence="6" key="1">
    <citation type="submission" date="2022-03" db="EMBL/GenBank/DDBJ databases">
        <title>First case of bacteraemia caused by Dielma fastidiosa in a patient hospitalised with diverticulitis.</title>
        <authorList>
            <person name="Forman-Ankjaer B."/>
            <person name="Hvid-Jensen F."/>
            <person name="Kobel C.M."/>
            <person name="Greve T."/>
        </authorList>
    </citation>
    <scope>NUCLEOTIDE SEQUENCE</scope>
    <source>
        <strain evidence="6">AUH_DF_2021</strain>
    </source>
</reference>
<proteinExistence type="predicted"/>
<dbReference type="InterPro" id="IPR050301">
    <property type="entry name" value="NTE"/>
</dbReference>
<evidence type="ECO:0000256" key="3">
    <source>
        <dbReference type="ARBA" id="ARBA00023098"/>
    </source>
</evidence>
<feature type="active site" description="Proton acceptor" evidence="4">
    <location>
        <position position="177"/>
    </location>
</feature>
<dbReference type="RefSeq" id="WP_320885031.1">
    <property type="nucleotide sequence ID" value="NZ_BAABZA010000001.1"/>
</dbReference>
<feature type="short sequence motif" description="GXSXG" evidence="4">
    <location>
        <begin position="36"/>
        <end position="40"/>
    </location>
</feature>
<accession>A0AB35USQ4</accession>